<dbReference type="AlphaFoldDB" id="A0A9E7I7K9"/>
<proteinExistence type="predicted"/>
<dbReference type="EMBL" id="CP097511">
    <property type="protein sequence ID" value="URE47430.1"/>
    <property type="molecule type" value="Genomic_DNA"/>
</dbReference>
<protein>
    <submittedName>
        <fullName evidence="1">Uncharacterized protein</fullName>
    </submittedName>
</protein>
<evidence type="ECO:0000313" key="2">
    <source>
        <dbReference type="Proteomes" id="UP001055439"/>
    </source>
</evidence>
<keyword evidence="2" id="KW-1185">Reference proteome</keyword>
<dbReference type="OrthoDB" id="1938151at2759"/>
<gene>
    <name evidence="1" type="ORF">MUK42_32888</name>
</gene>
<accession>A0A9E7I7K9</accession>
<organism evidence="1 2">
    <name type="scientific">Musa troglodytarum</name>
    <name type="common">fe'i banana</name>
    <dbReference type="NCBI Taxonomy" id="320322"/>
    <lineage>
        <taxon>Eukaryota</taxon>
        <taxon>Viridiplantae</taxon>
        <taxon>Streptophyta</taxon>
        <taxon>Embryophyta</taxon>
        <taxon>Tracheophyta</taxon>
        <taxon>Spermatophyta</taxon>
        <taxon>Magnoliopsida</taxon>
        <taxon>Liliopsida</taxon>
        <taxon>Zingiberales</taxon>
        <taxon>Musaceae</taxon>
        <taxon>Musa</taxon>
    </lineage>
</organism>
<reference evidence="1" key="1">
    <citation type="submission" date="2022-05" db="EMBL/GenBank/DDBJ databases">
        <title>The Musa troglodytarum L. genome provides insights into the mechanism of non-climacteric behaviour and enrichment of carotenoids.</title>
        <authorList>
            <person name="Wang J."/>
        </authorList>
    </citation>
    <scope>NUCLEOTIDE SEQUENCE</scope>
    <source>
        <tissue evidence="1">Leaf</tissue>
    </source>
</reference>
<sequence>MSVISALSPSSAFDVRVANGYQRARRLSVMLRLRDRAAPSFLVCDSGASEQNAPMPMSGIVDCSVRSINNSRYMYPARPIASPQREGRPNHTKKEQDWNIILELAPLKKKIEMSLETSQKRRWETSPGTTAAAVVSLFRQQWPAAMDAASELGCGGRLKGSGIRGVTGLSTSEGKSSMLGDKISGCFRGEKPVAPTGEVVLELRNSLKTGLLGPVALAAGATGTFGAVGFAAAAAAAVSAEPVSIWTTCLKEVVSAWTKVVGHGFASQGFGLGLEVRGGGTGDGDDAGGAAAGGVPSLQL</sequence>
<evidence type="ECO:0000313" key="1">
    <source>
        <dbReference type="EMBL" id="URE47430.1"/>
    </source>
</evidence>
<name>A0A9E7I7K9_9LILI</name>
<dbReference type="Proteomes" id="UP001055439">
    <property type="component" value="Chromosome 9"/>
</dbReference>